<protein>
    <submittedName>
        <fullName evidence="3">Unplaced genomic scaffold scaffold_4820, whole genome shotgun sequence</fullName>
    </submittedName>
</protein>
<keyword evidence="4" id="KW-1185">Reference proteome</keyword>
<feature type="region of interest" description="Disordered" evidence="1">
    <location>
        <begin position="1"/>
        <end position="26"/>
    </location>
</feature>
<feature type="region of interest" description="Disordered" evidence="1">
    <location>
        <begin position="68"/>
        <end position="111"/>
    </location>
</feature>
<dbReference type="GO" id="GO:0000981">
    <property type="term" value="F:DNA-binding transcription factor activity, RNA polymerase II-specific"/>
    <property type="evidence" value="ECO:0007669"/>
    <property type="project" value="InterPro"/>
</dbReference>
<dbReference type="EMBL" id="KN829642">
    <property type="protein sequence ID" value="KIK73540.1"/>
    <property type="molecule type" value="Genomic_DNA"/>
</dbReference>
<sequence>MTPRKCKWSKAVDSKASLPPKKLPGAKKKSVACSCCHLQKVKCDTPDVHVACSRCTASGPQVAGECNVPENHSSTCGSSAPPVDLPPANLTKPASQRPVLQHAPTKKTSPP</sequence>
<evidence type="ECO:0000259" key="2">
    <source>
        <dbReference type="PROSITE" id="PS50048"/>
    </source>
</evidence>
<organism evidence="3 4">
    <name type="scientific">Paxillus rubicundulus Ve08.2h10</name>
    <dbReference type="NCBI Taxonomy" id="930991"/>
    <lineage>
        <taxon>Eukaryota</taxon>
        <taxon>Fungi</taxon>
        <taxon>Dikarya</taxon>
        <taxon>Basidiomycota</taxon>
        <taxon>Agaricomycotina</taxon>
        <taxon>Agaricomycetes</taxon>
        <taxon>Agaricomycetidae</taxon>
        <taxon>Boletales</taxon>
        <taxon>Paxilineae</taxon>
        <taxon>Paxillaceae</taxon>
        <taxon>Paxillus</taxon>
    </lineage>
</organism>
<dbReference type="AlphaFoldDB" id="A0A0D0D8T9"/>
<dbReference type="InterPro" id="IPR001138">
    <property type="entry name" value="Zn2Cys6_DnaBD"/>
</dbReference>
<dbReference type="HOGENOM" id="CLU_2159218_0_0_1"/>
<reference evidence="4" key="2">
    <citation type="submission" date="2015-01" db="EMBL/GenBank/DDBJ databases">
        <title>Evolutionary Origins and Diversification of the Mycorrhizal Mutualists.</title>
        <authorList>
            <consortium name="DOE Joint Genome Institute"/>
            <consortium name="Mycorrhizal Genomics Consortium"/>
            <person name="Kohler A."/>
            <person name="Kuo A."/>
            <person name="Nagy L.G."/>
            <person name="Floudas D."/>
            <person name="Copeland A."/>
            <person name="Barry K.W."/>
            <person name="Cichocki N."/>
            <person name="Veneault-Fourrey C."/>
            <person name="LaButti K."/>
            <person name="Lindquist E.A."/>
            <person name="Lipzen A."/>
            <person name="Lundell T."/>
            <person name="Morin E."/>
            <person name="Murat C."/>
            <person name="Riley R."/>
            <person name="Ohm R."/>
            <person name="Sun H."/>
            <person name="Tunlid A."/>
            <person name="Henrissat B."/>
            <person name="Grigoriev I.V."/>
            <person name="Hibbett D.S."/>
            <person name="Martin F."/>
        </authorList>
    </citation>
    <scope>NUCLEOTIDE SEQUENCE [LARGE SCALE GENOMIC DNA]</scope>
    <source>
        <strain evidence="4">Ve08.2h10</strain>
    </source>
</reference>
<accession>A0A0D0D8T9</accession>
<dbReference type="SUPFAM" id="SSF57701">
    <property type="entry name" value="Zn2/Cys6 DNA-binding domain"/>
    <property type="match status" value="1"/>
</dbReference>
<proteinExistence type="predicted"/>
<feature type="domain" description="Zn(2)-C6 fungal-type" evidence="2">
    <location>
        <begin position="32"/>
        <end position="68"/>
    </location>
</feature>
<dbReference type="InParanoid" id="A0A0D0D8T9"/>
<dbReference type="GO" id="GO:0008270">
    <property type="term" value="F:zinc ion binding"/>
    <property type="evidence" value="ECO:0007669"/>
    <property type="project" value="InterPro"/>
</dbReference>
<gene>
    <name evidence="3" type="ORF">PAXRUDRAFT_29245</name>
</gene>
<name>A0A0D0D8T9_9AGAM</name>
<dbReference type="PROSITE" id="PS50048">
    <property type="entry name" value="ZN2_CY6_FUNGAL_2"/>
    <property type="match status" value="1"/>
</dbReference>
<evidence type="ECO:0000256" key="1">
    <source>
        <dbReference type="SAM" id="MobiDB-lite"/>
    </source>
</evidence>
<reference evidence="3 4" key="1">
    <citation type="submission" date="2014-04" db="EMBL/GenBank/DDBJ databases">
        <authorList>
            <consortium name="DOE Joint Genome Institute"/>
            <person name="Kuo A."/>
            <person name="Kohler A."/>
            <person name="Jargeat P."/>
            <person name="Nagy L.G."/>
            <person name="Floudas D."/>
            <person name="Copeland A."/>
            <person name="Barry K.W."/>
            <person name="Cichocki N."/>
            <person name="Veneault-Fourrey C."/>
            <person name="LaButti K."/>
            <person name="Lindquist E.A."/>
            <person name="Lipzen A."/>
            <person name="Lundell T."/>
            <person name="Morin E."/>
            <person name="Murat C."/>
            <person name="Sun H."/>
            <person name="Tunlid A."/>
            <person name="Henrissat B."/>
            <person name="Grigoriev I.V."/>
            <person name="Hibbett D.S."/>
            <person name="Martin F."/>
            <person name="Nordberg H.P."/>
            <person name="Cantor M.N."/>
            <person name="Hua S.X."/>
        </authorList>
    </citation>
    <scope>NUCLEOTIDE SEQUENCE [LARGE SCALE GENOMIC DNA]</scope>
    <source>
        <strain evidence="3 4">Ve08.2h10</strain>
    </source>
</reference>
<dbReference type="Proteomes" id="UP000054538">
    <property type="component" value="Unassembled WGS sequence"/>
</dbReference>
<evidence type="ECO:0000313" key="4">
    <source>
        <dbReference type="Proteomes" id="UP000054538"/>
    </source>
</evidence>
<dbReference type="OrthoDB" id="10588118at2759"/>
<dbReference type="InterPro" id="IPR036864">
    <property type="entry name" value="Zn2-C6_fun-type_DNA-bd_sf"/>
</dbReference>
<evidence type="ECO:0000313" key="3">
    <source>
        <dbReference type="EMBL" id="KIK73540.1"/>
    </source>
</evidence>